<dbReference type="PANTHER" id="PTHR24179:SF32">
    <property type="entry name" value="PROTEIN PHOSPHATASE 1 REGULATORY SUBUNIT"/>
    <property type="match status" value="1"/>
</dbReference>
<dbReference type="Proteomes" id="UP000261380">
    <property type="component" value="Unplaced"/>
</dbReference>
<organism evidence="4 5">
    <name type="scientific">Xiphophorus couchianus</name>
    <name type="common">Monterrey platyfish</name>
    <dbReference type="NCBI Taxonomy" id="32473"/>
    <lineage>
        <taxon>Eukaryota</taxon>
        <taxon>Metazoa</taxon>
        <taxon>Chordata</taxon>
        <taxon>Craniata</taxon>
        <taxon>Vertebrata</taxon>
        <taxon>Euteleostomi</taxon>
        <taxon>Actinopterygii</taxon>
        <taxon>Neopterygii</taxon>
        <taxon>Teleostei</taxon>
        <taxon>Neoteleostei</taxon>
        <taxon>Acanthomorphata</taxon>
        <taxon>Ovalentaria</taxon>
        <taxon>Atherinomorphae</taxon>
        <taxon>Cyprinodontiformes</taxon>
        <taxon>Poeciliidae</taxon>
        <taxon>Poeciliinae</taxon>
        <taxon>Xiphophorus</taxon>
    </lineage>
</organism>
<dbReference type="STRING" id="32473.ENSXCOP00000026484"/>
<accession>A0A3B5MQ02</accession>
<keyword evidence="2 3" id="KW-0040">ANK repeat</keyword>
<protein>
    <submittedName>
        <fullName evidence="4">Uncharacterized protein</fullName>
    </submittedName>
</protein>
<dbReference type="InterPro" id="IPR036770">
    <property type="entry name" value="Ankyrin_rpt-contain_sf"/>
</dbReference>
<dbReference type="GO" id="GO:0019208">
    <property type="term" value="F:phosphatase regulator activity"/>
    <property type="evidence" value="ECO:0007669"/>
    <property type="project" value="TreeGrafter"/>
</dbReference>
<sequence length="120" mass="13293">IKIIKQKYIKSVNQSRKEEERIMLQDATALLEGGGSLTPHPNTKATALHVAAAKGYIEVLKVLLQCRVDVDCRDIDGWTPLHAAAHWGQEEVCTLLADHMCDMAAVNNVVRPTDMTFTHS</sequence>
<dbReference type="Ensembl" id="ENSXCOT00000026805.1">
    <property type="protein sequence ID" value="ENSXCOP00000026484.1"/>
    <property type="gene ID" value="ENSXCOG00000019775.1"/>
</dbReference>
<feature type="repeat" description="ANK" evidence="3">
    <location>
        <begin position="76"/>
        <end position="108"/>
    </location>
</feature>
<reference evidence="4" key="1">
    <citation type="submission" date="2025-08" db="UniProtKB">
        <authorList>
            <consortium name="Ensembl"/>
        </authorList>
    </citation>
    <scope>IDENTIFICATION</scope>
</reference>
<reference evidence="4" key="2">
    <citation type="submission" date="2025-09" db="UniProtKB">
        <authorList>
            <consortium name="Ensembl"/>
        </authorList>
    </citation>
    <scope>IDENTIFICATION</scope>
</reference>
<evidence type="ECO:0000313" key="4">
    <source>
        <dbReference type="Ensembl" id="ENSXCOP00000026484.1"/>
    </source>
</evidence>
<dbReference type="SMART" id="SM00248">
    <property type="entry name" value="ANK"/>
    <property type="match status" value="2"/>
</dbReference>
<dbReference type="SUPFAM" id="SSF48403">
    <property type="entry name" value="Ankyrin repeat"/>
    <property type="match status" value="1"/>
</dbReference>
<keyword evidence="1" id="KW-0677">Repeat</keyword>
<dbReference type="PROSITE" id="PS50297">
    <property type="entry name" value="ANK_REP_REGION"/>
    <property type="match status" value="2"/>
</dbReference>
<evidence type="ECO:0000256" key="2">
    <source>
        <dbReference type="ARBA" id="ARBA00023043"/>
    </source>
</evidence>
<dbReference type="GO" id="GO:0004857">
    <property type="term" value="F:enzyme inhibitor activity"/>
    <property type="evidence" value="ECO:0007669"/>
    <property type="project" value="TreeGrafter"/>
</dbReference>
<keyword evidence="5" id="KW-1185">Reference proteome</keyword>
<dbReference type="PROSITE" id="PS50088">
    <property type="entry name" value="ANK_REPEAT"/>
    <property type="match status" value="2"/>
</dbReference>
<dbReference type="InterPro" id="IPR051226">
    <property type="entry name" value="PP1_Regulatory_Subunit"/>
</dbReference>
<dbReference type="InterPro" id="IPR002110">
    <property type="entry name" value="Ankyrin_rpt"/>
</dbReference>
<dbReference type="AlphaFoldDB" id="A0A3B5MQ02"/>
<evidence type="ECO:0000313" key="5">
    <source>
        <dbReference type="Proteomes" id="UP000261380"/>
    </source>
</evidence>
<dbReference type="Gene3D" id="1.25.40.20">
    <property type="entry name" value="Ankyrin repeat-containing domain"/>
    <property type="match status" value="1"/>
</dbReference>
<dbReference type="PANTHER" id="PTHR24179">
    <property type="entry name" value="PROTEIN PHOSPHATASE 1 REGULATORY SUBUNIT 12"/>
    <property type="match status" value="1"/>
</dbReference>
<proteinExistence type="predicted"/>
<dbReference type="GO" id="GO:0005737">
    <property type="term" value="C:cytoplasm"/>
    <property type="evidence" value="ECO:0007669"/>
    <property type="project" value="TreeGrafter"/>
</dbReference>
<name>A0A3B5MQ02_9TELE</name>
<evidence type="ECO:0000256" key="1">
    <source>
        <dbReference type="ARBA" id="ARBA00022737"/>
    </source>
</evidence>
<dbReference type="Pfam" id="PF12796">
    <property type="entry name" value="Ank_2"/>
    <property type="match status" value="1"/>
</dbReference>
<feature type="repeat" description="ANK" evidence="3">
    <location>
        <begin position="43"/>
        <end position="75"/>
    </location>
</feature>
<dbReference type="GeneTree" id="ENSGT00940000156120"/>
<evidence type="ECO:0000256" key="3">
    <source>
        <dbReference type="PROSITE-ProRule" id="PRU00023"/>
    </source>
</evidence>